<sequence>MGGLRSLAFMSRTLKGGTPRCTTFAAAIRWSSTRSATADARPDRHAGSTGVGPVTPGLEKGAEIGNKRFADFDLAGRPFVVTGGARGLGLSLAEALLEAGGKGGTPSHPTYDTAMATAMGSHAGSDPFDLDNRVPLISTDRALAAQLQNSSPVVDRPIGISPAPRRPARTPSSPLLRLSNSAATEGAQPAFASFRPSLEPIPEPVSIVEGANRVAQEQTDAYNAKLAVFQAFCESFDQAAKQFTSGIEHTFANQFATSFLDFWRQSLSILPHVTAPTYSSVAAGRSPLQAPGGHATPSAGAPPPAPQQRADLRLQGRPIPAPPKEDLRVFVRLDAEAPARKLESFPVNSGWAVRTTDSATRDLIVQRQSEWAQDLGANIVEASPKWYTYVVANCPRRLTDLEGNEADYDEAVRGEITCQTGLSAVSIRPSRHDSNDLPSKTLLVSFLAPTQTPWRLSDSPDTSTNP</sequence>
<evidence type="ECO:0000256" key="1">
    <source>
        <dbReference type="SAM" id="MobiDB-lite"/>
    </source>
</evidence>
<dbReference type="InterPro" id="IPR036291">
    <property type="entry name" value="NAD(P)-bd_dom_sf"/>
</dbReference>
<name>A0A2U3DP53_PURLI</name>
<dbReference type="EMBL" id="LCWV01000114">
    <property type="protein sequence ID" value="PWI64024.1"/>
    <property type="molecule type" value="Genomic_DNA"/>
</dbReference>
<proteinExistence type="predicted"/>
<feature type="compositionally biased region" description="Low complexity" evidence="1">
    <location>
        <begin position="290"/>
        <end position="299"/>
    </location>
</feature>
<evidence type="ECO:0000313" key="3">
    <source>
        <dbReference type="Proteomes" id="UP000245956"/>
    </source>
</evidence>
<evidence type="ECO:0000313" key="2">
    <source>
        <dbReference type="EMBL" id="PWI64024.1"/>
    </source>
</evidence>
<feature type="region of interest" description="Disordered" evidence="1">
    <location>
        <begin position="35"/>
        <end position="59"/>
    </location>
</feature>
<feature type="region of interest" description="Disordered" evidence="1">
    <location>
        <begin position="284"/>
        <end position="309"/>
    </location>
</feature>
<dbReference type="Proteomes" id="UP000245956">
    <property type="component" value="Unassembled WGS sequence"/>
</dbReference>
<protein>
    <submittedName>
        <fullName evidence="2">Uncharacterized protein</fullName>
    </submittedName>
</protein>
<reference evidence="2 3" key="1">
    <citation type="journal article" date="2016" name="Front. Microbiol.">
        <title>Genome and transcriptome sequences reveal the specific parasitism of the nematophagous Purpureocillium lilacinum 36-1.</title>
        <authorList>
            <person name="Xie J."/>
            <person name="Li S."/>
            <person name="Mo C."/>
            <person name="Xiao X."/>
            <person name="Peng D."/>
            <person name="Wang G."/>
            <person name="Xiao Y."/>
        </authorList>
    </citation>
    <scope>NUCLEOTIDE SEQUENCE [LARGE SCALE GENOMIC DNA]</scope>
    <source>
        <strain evidence="2 3">36-1</strain>
    </source>
</reference>
<feature type="region of interest" description="Disordered" evidence="1">
    <location>
        <begin position="149"/>
        <end position="174"/>
    </location>
</feature>
<dbReference type="SUPFAM" id="SSF51735">
    <property type="entry name" value="NAD(P)-binding Rossmann-fold domains"/>
    <property type="match status" value="1"/>
</dbReference>
<dbReference type="AlphaFoldDB" id="A0A2U3DP53"/>
<comment type="caution">
    <text evidence="2">The sequence shown here is derived from an EMBL/GenBank/DDBJ whole genome shotgun (WGS) entry which is preliminary data.</text>
</comment>
<gene>
    <name evidence="2" type="ORF">PCL_00445</name>
</gene>
<accession>A0A2U3DP53</accession>
<organism evidence="2 3">
    <name type="scientific">Purpureocillium lilacinum</name>
    <name type="common">Paecilomyces lilacinus</name>
    <dbReference type="NCBI Taxonomy" id="33203"/>
    <lineage>
        <taxon>Eukaryota</taxon>
        <taxon>Fungi</taxon>
        <taxon>Dikarya</taxon>
        <taxon>Ascomycota</taxon>
        <taxon>Pezizomycotina</taxon>
        <taxon>Sordariomycetes</taxon>
        <taxon>Hypocreomycetidae</taxon>
        <taxon>Hypocreales</taxon>
        <taxon>Ophiocordycipitaceae</taxon>
        <taxon>Purpureocillium</taxon>
    </lineage>
</organism>